<dbReference type="GO" id="GO:0005085">
    <property type="term" value="F:guanyl-nucleotide exchange factor activity"/>
    <property type="evidence" value="ECO:0007669"/>
    <property type="project" value="TreeGrafter"/>
</dbReference>
<evidence type="ECO:0008006" key="6">
    <source>
        <dbReference type="Google" id="ProtNLM"/>
    </source>
</evidence>
<dbReference type="EMBL" id="JBAMIC010004070">
    <property type="protein sequence ID" value="KAK7088762.1"/>
    <property type="molecule type" value="Genomic_DNA"/>
</dbReference>
<dbReference type="Gene3D" id="3.40.1000.10">
    <property type="entry name" value="Mog1/PsbP, alpha/beta/alpha sandwich"/>
    <property type="match status" value="1"/>
</dbReference>
<dbReference type="GO" id="GO:0044325">
    <property type="term" value="F:transmembrane transporter binding"/>
    <property type="evidence" value="ECO:0007669"/>
    <property type="project" value="TreeGrafter"/>
</dbReference>
<proteinExistence type="inferred from homology"/>
<sequence>MERGLFGGAMVGVLPADAQDMSNLREIPDNQEVFAHSQTDQSIIVEILEFVQETDEQALKTHFEDLASSNEAASNDNSCVLGVDPLEQQQIALTQSSSAYWLVGQQRVSKFKEVAKNEVNVHMVLFRLPQFTSDIVLTFNDPVNVSPESSSHKAVETAVVPWTVEDFRNVVHSLTLVDTGLFG</sequence>
<accession>A0AAN9AKU5</accession>
<reference evidence="4 5" key="1">
    <citation type="submission" date="2024-02" db="EMBL/GenBank/DDBJ databases">
        <title>Chromosome-scale genome assembly of the rough periwinkle Littorina saxatilis.</title>
        <authorList>
            <person name="De Jode A."/>
            <person name="Faria R."/>
            <person name="Formenti G."/>
            <person name="Sims Y."/>
            <person name="Smith T.P."/>
            <person name="Tracey A."/>
            <person name="Wood J.M.D."/>
            <person name="Zagrodzka Z.B."/>
            <person name="Johannesson K."/>
            <person name="Butlin R.K."/>
            <person name="Leder E.H."/>
        </authorList>
    </citation>
    <scope>NUCLEOTIDE SEQUENCE [LARGE SCALE GENOMIC DNA]</scope>
    <source>
        <strain evidence="4">Snail1</strain>
        <tissue evidence="4">Muscle</tissue>
    </source>
</reference>
<dbReference type="GO" id="GO:0042391">
    <property type="term" value="P:regulation of membrane potential"/>
    <property type="evidence" value="ECO:0007669"/>
    <property type="project" value="TreeGrafter"/>
</dbReference>
<name>A0AAN9AKU5_9CAEN</name>
<evidence type="ECO:0000313" key="4">
    <source>
        <dbReference type="EMBL" id="KAK7088762.1"/>
    </source>
</evidence>
<dbReference type="GO" id="GO:0006606">
    <property type="term" value="P:protein import into nucleus"/>
    <property type="evidence" value="ECO:0007669"/>
    <property type="project" value="TreeGrafter"/>
</dbReference>
<organism evidence="4 5">
    <name type="scientific">Littorina saxatilis</name>
    <dbReference type="NCBI Taxonomy" id="31220"/>
    <lineage>
        <taxon>Eukaryota</taxon>
        <taxon>Metazoa</taxon>
        <taxon>Spiralia</taxon>
        <taxon>Lophotrochozoa</taxon>
        <taxon>Mollusca</taxon>
        <taxon>Gastropoda</taxon>
        <taxon>Caenogastropoda</taxon>
        <taxon>Littorinimorpha</taxon>
        <taxon>Littorinoidea</taxon>
        <taxon>Littorinidae</taxon>
        <taxon>Littorina</taxon>
    </lineage>
</organism>
<keyword evidence="5" id="KW-1185">Reference proteome</keyword>
<comment type="similarity">
    <text evidence="1">Belongs to the MOG1 family.</text>
</comment>
<gene>
    <name evidence="4" type="ORF">V1264_022642</name>
</gene>
<dbReference type="SUPFAM" id="SSF55724">
    <property type="entry name" value="Mog1p/PsbP-like"/>
    <property type="match status" value="1"/>
</dbReference>
<dbReference type="PANTHER" id="PTHR15837">
    <property type="entry name" value="RAN GUANINE NUCLEOTIDE RELEASE FACTOR"/>
    <property type="match status" value="1"/>
</dbReference>
<dbReference type="PANTHER" id="PTHR15837:SF0">
    <property type="entry name" value="RAN GUANINE NUCLEOTIDE RELEASE FACTOR"/>
    <property type="match status" value="1"/>
</dbReference>
<protein>
    <recommendedName>
        <fullName evidence="6">Ran guanine nucleotide release factor</fullName>
    </recommendedName>
</protein>
<comment type="caution">
    <text evidence="4">The sequence shown here is derived from an EMBL/GenBank/DDBJ whole genome shotgun (WGS) entry which is preliminary data.</text>
</comment>
<dbReference type="AlphaFoldDB" id="A0AAN9AKU5"/>
<evidence type="ECO:0000256" key="3">
    <source>
        <dbReference type="ARBA" id="ARBA00022927"/>
    </source>
</evidence>
<dbReference type="InterPro" id="IPR007681">
    <property type="entry name" value="Mog1"/>
</dbReference>
<dbReference type="GO" id="GO:0031267">
    <property type="term" value="F:small GTPase binding"/>
    <property type="evidence" value="ECO:0007669"/>
    <property type="project" value="TreeGrafter"/>
</dbReference>
<keyword evidence="2" id="KW-0813">Transport</keyword>
<evidence type="ECO:0000256" key="2">
    <source>
        <dbReference type="ARBA" id="ARBA00022448"/>
    </source>
</evidence>
<evidence type="ECO:0000256" key="1">
    <source>
        <dbReference type="ARBA" id="ARBA00010307"/>
    </source>
</evidence>
<evidence type="ECO:0000313" key="5">
    <source>
        <dbReference type="Proteomes" id="UP001374579"/>
    </source>
</evidence>
<keyword evidence="3" id="KW-0653">Protein transport</keyword>
<dbReference type="GO" id="GO:0017080">
    <property type="term" value="F:sodium channel regulator activity"/>
    <property type="evidence" value="ECO:0007669"/>
    <property type="project" value="TreeGrafter"/>
</dbReference>
<dbReference type="InterPro" id="IPR016123">
    <property type="entry name" value="Mog1/PsbP_a/b/a-sand"/>
</dbReference>
<dbReference type="GO" id="GO:0005634">
    <property type="term" value="C:nucleus"/>
    <property type="evidence" value="ECO:0007669"/>
    <property type="project" value="TreeGrafter"/>
</dbReference>
<dbReference type="Pfam" id="PF04603">
    <property type="entry name" value="Mog1"/>
    <property type="match status" value="1"/>
</dbReference>
<dbReference type="Proteomes" id="UP001374579">
    <property type="component" value="Unassembled WGS sequence"/>
</dbReference>